<comment type="caution">
    <text evidence="3">The sequence shown here is derived from an EMBL/GenBank/DDBJ whole genome shotgun (WGS) entry which is preliminary data.</text>
</comment>
<dbReference type="Gene3D" id="2.60.120.200">
    <property type="match status" value="1"/>
</dbReference>
<reference evidence="3 4" key="2">
    <citation type="submission" date="2020-08" db="EMBL/GenBank/DDBJ databases">
        <authorList>
            <person name="Partida-Martinez L."/>
            <person name="Huntemann M."/>
            <person name="Clum A."/>
            <person name="Wang J."/>
            <person name="Palaniappan K."/>
            <person name="Ritter S."/>
            <person name="Chen I.-M."/>
            <person name="Stamatis D."/>
            <person name="Reddy T."/>
            <person name="O'Malley R."/>
            <person name="Daum C."/>
            <person name="Shapiro N."/>
            <person name="Ivanova N."/>
            <person name="Kyrpides N."/>
            <person name="Woyke T."/>
        </authorList>
    </citation>
    <scope>NUCLEOTIDE SEQUENCE [LARGE SCALE GENOMIC DNA]</scope>
    <source>
        <strain evidence="3 4">RAS26</strain>
    </source>
</reference>
<protein>
    <recommendedName>
        <fullName evidence="2">Cip1-like core domain-containing protein</fullName>
    </recommendedName>
</protein>
<reference evidence="3 4" key="1">
    <citation type="submission" date="2020-08" db="EMBL/GenBank/DDBJ databases">
        <title>The Agave Microbiome: Exploring the role of microbial communities in plant adaptations to desert environments.</title>
        <authorList>
            <person name="Partida-Martinez L.P."/>
        </authorList>
    </citation>
    <scope>NUCLEOTIDE SEQUENCE [LARGE SCALE GENOMIC DNA]</scope>
    <source>
        <strain evidence="3 4">RAS26</strain>
    </source>
</reference>
<dbReference type="Pfam" id="PF21340">
    <property type="entry name" value="Polysacc_lyase-like"/>
    <property type="match status" value="1"/>
</dbReference>
<evidence type="ECO:0000313" key="4">
    <source>
        <dbReference type="Proteomes" id="UP000518206"/>
    </source>
</evidence>
<dbReference type="RefSeq" id="WP_221196400.1">
    <property type="nucleotide sequence ID" value="NZ_JACHVX010000003.1"/>
</dbReference>
<accession>A0A7W4UGL0</accession>
<sequence length="305" mass="32130">MRKPTRQHTAATDEQGAGTGPGRGRAAVAVAAAAALAASALTLGASGASAGGGTDEPDRPGRGGQRSVCADESLLFCEDFERLPLGGAASMRWGIDTRAGTLTVEKVRTGQSGGYGRHGRHAQALRVHTADNGRAFMVIPVDPPENSFYGRIRVRVDEFPTAPDWAHYTLVEASGEGAGVVRPIGGQYAPTVPGVFWGVGSDGGPTGDWTSWQESSPSVADRWQCVEWQLDASDNRVQVWIDGDLQEDLTVDTETAGGADVPFVFPDLGEVKVGWQLYQGGTTPAEFDLWLDDVAFGTQQIGCDA</sequence>
<proteinExistence type="predicted"/>
<evidence type="ECO:0000256" key="1">
    <source>
        <dbReference type="SAM" id="MobiDB-lite"/>
    </source>
</evidence>
<feature type="region of interest" description="Disordered" evidence="1">
    <location>
        <begin position="1"/>
        <end position="26"/>
    </location>
</feature>
<gene>
    <name evidence="3" type="ORF">FHR80_002329</name>
</gene>
<feature type="domain" description="Cip1-like core" evidence="2">
    <location>
        <begin position="215"/>
        <end position="298"/>
    </location>
</feature>
<evidence type="ECO:0000313" key="3">
    <source>
        <dbReference type="EMBL" id="MBB2923404.1"/>
    </source>
</evidence>
<name>A0A7W4UGL0_9CELL</name>
<dbReference type="AlphaFoldDB" id="A0A7W4UGL0"/>
<feature type="region of interest" description="Disordered" evidence="1">
    <location>
        <begin position="45"/>
        <end position="66"/>
    </location>
</feature>
<organism evidence="3 4">
    <name type="scientific">Cellulomonas cellasea</name>
    <dbReference type="NCBI Taxonomy" id="43670"/>
    <lineage>
        <taxon>Bacteria</taxon>
        <taxon>Bacillati</taxon>
        <taxon>Actinomycetota</taxon>
        <taxon>Actinomycetes</taxon>
        <taxon>Micrococcales</taxon>
        <taxon>Cellulomonadaceae</taxon>
        <taxon>Cellulomonas</taxon>
    </lineage>
</organism>
<evidence type="ECO:0000259" key="2">
    <source>
        <dbReference type="Pfam" id="PF21340"/>
    </source>
</evidence>
<dbReference type="EMBL" id="JACHVX010000003">
    <property type="protein sequence ID" value="MBB2923404.1"/>
    <property type="molecule type" value="Genomic_DNA"/>
</dbReference>
<dbReference type="InterPro" id="IPR048955">
    <property type="entry name" value="Cip1-like_core"/>
</dbReference>
<dbReference type="Proteomes" id="UP000518206">
    <property type="component" value="Unassembled WGS sequence"/>
</dbReference>